<proteinExistence type="predicted"/>
<dbReference type="InterPro" id="IPR002869">
    <property type="entry name" value="Pyrv_flavodox_OxRed_cen"/>
</dbReference>
<dbReference type="GO" id="GO:0016903">
    <property type="term" value="F:oxidoreductase activity, acting on the aldehyde or oxo group of donors"/>
    <property type="evidence" value="ECO:0007669"/>
    <property type="project" value="InterPro"/>
</dbReference>
<dbReference type="Gene3D" id="3.40.920.10">
    <property type="entry name" value="Pyruvate-ferredoxin oxidoreductase, PFOR, domain III"/>
    <property type="match status" value="1"/>
</dbReference>
<evidence type="ECO:0000313" key="5">
    <source>
        <dbReference type="Proteomes" id="UP000198462"/>
    </source>
</evidence>
<evidence type="ECO:0000256" key="1">
    <source>
        <dbReference type="ARBA" id="ARBA00023002"/>
    </source>
</evidence>
<reference evidence="5" key="1">
    <citation type="submission" date="2017-05" db="EMBL/GenBank/DDBJ databases">
        <authorList>
            <person name="Lin X."/>
        </authorList>
    </citation>
    <scope>NUCLEOTIDE SEQUENCE [LARGE SCALE GENOMIC DNA]</scope>
    <source>
        <strain evidence="5">JLT2012</strain>
    </source>
</reference>
<organism evidence="4 5">
    <name type="scientific">Pacificimonas flava</name>
    <dbReference type="NCBI Taxonomy" id="1234595"/>
    <lineage>
        <taxon>Bacteria</taxon>
        <taxon>Pseudomonadati</taxon>
        <taxon>Pseudomonadota</taxon>
        <taxon>Alphaproteobacteria</taxon>
        <taxon>Sphingomonadales</taxon>
        <taxon>Sphingosinicellaceae</taxon>
        <taxon>Pacificimonas</taxon>
    </lineage>
</organism>
<dbReference type="NCBIfam" id="NF006179">
    <property type="entry name" value="PRK08312.1"/>
    <property type="match status" value="1"/>
</dbReference>
<dbReference type="Pfam" id="PF01558">
    <property type="entry name" value="POR"/>
    <property type="match status" value="1"/>
</dbReference>
<evidence type="ECO:0000313" key="4">
    <source>
        <dbReference type="EMBL" id="OWV34714.1"/>
    </source>
</evidence>
<keyword evidence="1" id="KW-0560">Oxidoreductase</keyword>
<keyword evidence="5" id="KW-1185">Reference proteome</keyword>
<evidence type="ECO:0000259" key="2">
    <source>
        <dbReference type="Pfam" id="PF01558"/>
    </source>
</evidence>
<keyword evidence="4" id="KW-0670">Pyruvate</keyword>
<comment type="caution">
    <text evidence="4">The sequence shown here is derived from an EMBL/GenBank/DDBJ whole genome shotgun (WGS) entry which is preliminary data.</text>
</comment>
<sequence length="504" mass="54821">MTPQSTAAAGPKRLSVAILALGGQGGGVLADWVQTVARAHGWTAQGTSVPGVAQRTGSTVYYVEMVQQGERAQAGDPDEPPVMALMPVPGDVDVVVASELMEAGRAVLRGFSSADRTTLIGSTHRIYAIGEKSGMGDARGSAERILEAAAQRSRRFIGFDMEAVTERAGSVISAIMFGALAGSGALPFGRGSFEDAIRGSGIAVESNLRGFDEGFRAAQQELSLPEEPQSDFPAPTSETGRRLTARIQGSLPEPAHEAALHGVQRLMDYQGAAYAEAYLGRLLSIAALDAPPYTLTAEAARHLALWMSYEDTIRVADLKVRETRMDRVRGEVRAEDDQLLKVTEYMHPRLREVCETLPAGMGRAILGSRALTRLLDPLFRKGRHVETTSLRWYAMLFILSRMRPLRPRSLRYAEEQARIDAWLDEVRETALRDRVLATEIVRCQRLIKGYGDTFERGLRNFAAVMQGLRTPPPGRAPAAWAAELREAALADEDGEALKERLLAA</sequence>
<dbReference type="AlphaFoldDB" id="A0A219B972"/>
<evidence type="ECO:0000259" key="3">
    <source>
        <dbReference type="Pfam" id="PF20169"/>
    </source>
</evidence>
<dbReference type="InterPro" id="IPR019752">
    <property type="entry name" value="Pyrv/ketoisovalerate_OxRed_cat"/>
</dbReference>
<dbReference type="Pfam" id="PF20169">
    <property type="entry name" value="DUF6537"/>
    <property type="match status" value="1"/>
</dbReference>
<name>A0A219B972_9SPHN</name>
<feature type="domain" description="DUF6537" evidence="3">
    <location>
        <begin position="256"/>
        <end position="466"/>
    </location>
</feature>
<dbReference type="Proteomes" id="UP000198462">
    <property type="component" value="Unassembled WGS sequence"/>
</dbReference>
<protein>
    <submittedName>
        <fullName evidence="4">Indolepyruvate oxidoreductase subunit B</fullName>
    </submittedName>
</protein>
<dbReference type="OrthoDB" id="1490270at2"/>
<feature type="domain" description="Pyruvate/ketoisovalerate oxidoreductase catalytic" evidence="2">
    <location>
        <begin position="22"/>
        <end position="215"/>
    </location>
</feature>
<accession>A0A219B972</accession>
<dbReference type="PANTHER" id="PTHR43854">
    <property type="entry name" value="INDOLEPYRUVATE OXIDOREDUCTASE SUBUNIT IORB"/>
    <property type="match status" value="1"/>
</dbReference>
<gene>
    <name evidence="4" type="ORF">B5C34_09125</name>
</gene>
<dbReference type="EMBL" id="NFZT01000001">
    <property type="protein sequence ID" value="OWV34714.1"/>
    <property type="molecule type" value="Genomic_DNA"/>
</dbReference>
<dbReference type="InterPro" id="IPR046667">
    <property type="entry name" value="DUF6537"/>
</dbReference>
<dbReference type="PANTHER" id="PTHR43854:SF1">
    <property type="entry name" value="INDOLEPYRUVATE OXIDOREDUCTASE SUBUNIT IORB"/>
    <property type="match status" value="1"/>
</dbReference>
<dbReference type="InterPro" id="IPR052198">
    <property type="entry name" value="IorB_Oxidoreductase"/>
</dbReference>